<gene>
    <name evidence="2" type="ORF">HELGO_WM33343</name>
</gene>
<keyword evidence="1" id="KW-1133">Transmembrane helix</keyword>
<dbReference type="AlphaFoldDB" id="A0A6S6SNP2"/>
<keyword evidence="1" id="KW-0812">Transmembrane</keyword>
<protein>
    <submittedName>
        <fullName evidence="2">Uncharacterized protein</fullName>
    </submittedName>
</protein>
<accession>A0A6S6SNP2</accession>
<keyword evidence="1" id="KW-0472">Membrane</keyword>
<reference evidence="2" key="1">
    <citation type="submission" date="2020-01" db="EMBL/GenBank/DDBJ databases">
        <authorList>
            <person name="Meier V. D."/>
            <person name="Meier V D."/>
        </authorList>
    </citation>
    <scope>NUCLEOTIDE SEQUENCE</scope>
    <source>
        <strain evidence="2">HLG_WM_MAG_12</strain>
    </source>
</reference>
<dbReference type="EMBL" id="CACVAW010000014">
    <property type="protein sequence ID" value="CAA6804616.1"/>
    <property type="molecule type" value="Genomic_DNA"/>
</dbReference>
<name>A0A6S6SNP2_9BACT</name>
<organism evidence="2">
    <name type="scientific">uncultured Campylobacterales bacterium</name>
    <dbReference type="NCBI Taxonomy" id="352960"/>
    <lineage>
        <taxon>Bacteria</taxon>
        <taxon>Pseudomonadati</taxon>
        <taxon>Campylobacterota</taxon>
        <taxon>Epsilonproteobacteria</taxon>
        <taxon>Campylobacterales</taxon>
        <taxon>environmental samples</taxon>
    </lineage>
</organism>
<feature type="transmembrane region" description="Helical" evidence="1">
    <location>
        <begin position="16"/>
        <end position="38"/>
    </location>
</feature>
<sequence>MNLLIIGFTDDVVLNYFLSIMFNMSIPVIGGLAVLSMFKK</sequence>
<evidence type="ECO:0000313" key="2">
    <source>
        <dbReference type="EMBL" id="CAA6804616.1"/>
    </source>
</evidence>
<evidence type="ECO:0000256" key="1">
    <source>
        <dbReference type="SAM" id="Phobius"/>
    </source>
</evidence>
<proteinExistence type="predicted"/>